<protein>
    <submittedName>
        <fullName evidence="1">Uncharacterized protein</fullName>
    </submittedName>
</protein>
<comment type="caution">
    <text evidence="1">The sequence shown here is derived from an EMBL/GenBank/DDBJ whole genome shotgun (WGS) entry which is preliminary data.</text>
</comment>
<keyword evidence="2" id="KW-1185">Reference proteome</keyword>
<dbReference type="AlphaFoldDB" id="A0A1L8SWY9"/>
<evidence type="ECO:0000313" key="2">
    <source>
        <dbReference type="Proteomes" id="UP000183700"/>
    </source>
</evidence>
<dbReference type="EMBL" id="JXKM01000003">
    <property type="protein sequence ID" value="OJG36581.1"/>
    <property type="molecule type" value="Genomic_DNA"/>
</dbReference>
<organism evidence="1 2">
    <name type="scientific">Enterococcus devriesei</name>
    <dbReference type="NCBI Taxonomy" id="319970"/>
    <lineage>
        <taxon>Bacteria</taxon>
        <taxon>Bacillati</taxon>
        <taxon>Bacillota</taxon>
        <taxon>Bacilli</taxon>
        <taxon>Lactobacillales</taxon>
        <taxon>Enterococcaceae</taxon>
        <taxon>Enterococcus</taxon>
    </lineage>
</organism>
<name>A0A1L8SWY9_9ENTE</name>
<gene>
    <name evidence="1" type="ORF">RV00_GL001940</name>
</gene>
<sequence>MEADWMKKIAALVVVLAAVLLFFWFDQKDQVAVEPTTEFSQTEPEERMEDFFTNRDLNELEAVVYPEYKALMDDLSGEGDLVRKSTQKAFVGAKVNEEDRSWTGYFEK</sequence>
<accession>A0A1L8SWY9</accession>
<dbReference type="Proteomes" id="UP000183700">
    <property type="component" value="Unassembled WGS sequence"/>
</dbReference>
<reference evidence="1 2" key="1">
    <citation type="submission" date="2014-12" db="EMBL/GenBank/DDBJ databases">
        <title>Draft genome sequences of 29 type strains of Enterococci.</title>
        <authorList>
            <person name="Zhong Z."/>
            <person name="Sun Z."/>
            <person name="Liu W."/>
            <person name="Zhang W."/>
            <person name="Zhang H."/>
        </authorList>
    </citation>
    <scope>NUCLEOTIDE SEQUENCE [LARGE SCALE GENOMIC DNA]</scope>
    <source>
        <strain evidence="1 2">DSM 22802</strain>
    </source>
</reference>
<evidence type="ECO:0000313" key="1">
    <source>
        <dbReference type="EMBL" id="OJG36581.1"/>
    </source>
</evidence>
<proteinExistence type="predicted"/>